<feature type="domain" description="Cas6b N-terminal" evidence="2">
    <location>
        <begin position="8"/>
        <end position="109"/>
    </location>
</feature>
<sequence>MPSTTTQNLSVTQIKFPEIQLHTRDAHKLRGYFGNVFKDNSPLLHNHYDSGQLRYRYPLVQYKILNNTPTLVAIDEGAELLTQLFLKIQEIDIDGKKYPIQNKHITSKNYPIGIGESLFTYTFETLWMALNQENYKKYTEAEDSEKRKILNRILVGNILSFFKSTGLMLEPDERILATTEVEPKKTKFKDQSMVAFTGRFTTNAQLPDFIGIGKSVSRGFGTILQV</sequence>
<evidence type="ECO:0000259" key="1">
    <source>
        <dbReference type="Pfam" id="PF17262"/>
    </source>
</evidence>
<evidence type="ECO:0000313" key="4">
    <source>
        <dbReference type="Proteomes" id="UP000486602"/>
    </source>
</evidence>
<evidence type="ECO:0000259" key="2">
    <source>
        <dbReference type="Pfam" id="PF17955"/>
    </source>
</evidence>
<proteinExistence type="predicted"/>
<evidence type="ECO:0000313" key="3">
    <source>
        <dbReference type="EMBL" id="NEN22783.1"/>
    </source>
</evidence>
<accession>A0A7K3WMA6</accession>
<dbReference type="InterPro" id="IPR041528">
    <property type="entry name" value="Cas6b_N"/>
</dbReference>
<dbReference type="AlphaFoldDB" id="A0A7K3WMA6"/>
<dbReference type="Pfam" id="PF17955">
    <property type="entry name" value="Cas6b_N"/>
    <property type="match status" value="1"/>
</dbReference>
<organism evidence="3 4">
    <name type="scientific">Cryomorpha ignava</name>
    <dbReference type="NCBI Taxonomy" id="101383"/>
    <lineage>
        <taxon>Bacteria</taxon>
        <taxon>Pseudomonadati</taxon>
        <taxon>Bacteroidota</taxon>
        <taxon>Flavobacteriia</taxon>
        <taxon>Flavobacteriales</taxon>
        <taxon>Cryomorphaceae</taxon>
        <taxon>Cryomorpha</taxon>
    </lineage>
</organism>
<keyword evidence="4" id="KW-1185">Reference proteome</keyword>
<dbReference type="GO" id="GO:0004519">
    <property type="term" value="F:endonuclease activity"/>
    <property type="evidence" value="ECO:0007669"/>
    <property type="project" value="UniProtKB-KW"/>
</dbReference>
<keyword evidence="3" id="KW-0540">Nuclease</keyword>
<dbReference type="InterPro" id="IPR020209">
    <property type="entry name" value="Cas6b_C"/>
</dbReference>
<dbReference type="RefSeq" id="WP_163283507.1">
    <property type="nucleotide sequence ID" value="NZ_JAAGVY010000005.1"/>
</dbReference>
<dbReference type="EMBL" id="JAAGVY010000005">
    <property type="protein sequence ID" value="NEN22783.1"/>
    <property type="molecule type" value="Genomic_DNA"/>
</dbReference>
<dbReference type="Pfam" id="PF17262">
    <property type="entry name" value="Cas6b_C"/>
    <property type="match status" value="1"/>
</dbReference>
<comment type="caution">
    <text evidence="3">The sequence shown here is derived from an EMBL/GenBank/DDBJ whole genome shotgun (WGS) entry which is preliminary data.</text>
</comment>
<keyword evidence="3" id="KW-0378">Hydrolase</keyword>
<feature type="domain" description="Cas6b C-terminal" evidence="1">
    <location>
        <begin position="114"/>
        <end position="225"/>
    </location>
</feature>
<dbReference type="Proteomes" id="UP000486602">
    <property type="component" value="Unassembled WGS sequence"/>
</dbReference>
<reference evidence="3 4" key="1">
    <citation type="submission" date="2020-02" db="EMBL/GenBank/DDBJ databases">
        <title>Out from the shadows clarifying the taxonomy of the family Cryomorphaceae and related taxa by utilizing the GTDB taxonomic framework.</title>
        <authorList>
            <person name="Bowman J.P."/>
        </authorList>
    </citation>
    <scope>NUCLEOTIDE SEQUENCE [LARGE SCALE GENOMIC DNA]</scope>
    <source>
        <strain evidence="3 4">QSSC 1-22</strain>
    </source>
</reference>
<protein>
    <submittedName>
        <fullName evidence="3">CRISPR-associated endonuclease Cas6</fullName>
    </submittedName>
</protein>
<keyword evidence="3" id="KW-0255">Endonuclease</keyword>
<gene>
    <name evidence="3" type="ORF">G3O08_04620</name>
</gene>
<name>A0A7K3WMA6_9FLAO</name>